<dbReference type="Pfam" id="PF01979">
    <property type="entry name" value="Amidohydro_1"/>
    <property type="match status" value="1"/>
</dbReference>
<accession>A0A0D7ANU2</accession>
<dbReference type="InterPro" id="IPR050138">
    <property type="entry name" value="DHOase/Allantoinase_Hydrolase"/>
</dbReference>
<proteinExistence type="predicted"/>
<dbReference type="SUPFAM" id="SSF51338">
    <property type="entry name" value="Composite domain of metallo-dependent hydrolases"/>
    <property type="match status" value="1"/>
</dbReference>
<dbReference type="PANTHER" id="PTHR43668:SF5">
    <property type="entry name" value="AMIDOHYDROLASE 3 DOMAIN-CONTAINING PROTEIN"/>
    <property type="match status" value="1"/>
</dbReference>
<sequence length="922" mass="98872">MICKTTFRVVVSVVLLFIASSLVFRPAGRTRHSFPNPRNNHAVSPLVEAIRDIIATCHALSIAPGPPDGFHSRAQSDRFEAGIPPVLIKNATIWTGRHNGTEILTSTDIFLNHGIIRALGNANGSITDSESLQIINASGAWLTPGLVDLHSHLGVGPLPLLSGAIDVVSFKGLAMPWLRSVDGINTHDDTYALSISGGVTSANILPGSADAIGGQAFTIKLRPTVEKSTSAMLLESPFELTQRPRWRHIKHACGMRKIRAGRIHEGTRMDTQWAFREAYETARKIKSQQDEYCDSALAALGEFPHDLEWEALVDVLRGRVKVHVHCYEAVDLDNMVRLTEEFKFPIAAFHHAQETYLAPDLIKKSYGSRPAAALFATSMGYTRETYRGSEFAARILDDNGIDVVMKSDHAVLDSRYLLFEAQQAYYFGLRASAALSAVTSTPARVLGLDHRIGYIEKGFDADVVLWDRYPLRFGATPQQVFIDGIAQFPAGSEGLSPYAPLKAAAYQRPPKTPDFEAETRAAVEYDGLPSLDPSPERGRVAFVNVEAMYVNMSLVRAPGVVVVDAGRIVCYGLSCDYGTDSADAVVVDLEGGWIGPGLATFGSPLGLGHMFYEKSTNDGTLPNRLNEPPSAIVGGGGTLTRASDGLQFASRDMLIALRACVTTGIVAPQADGFLAGLSTAFRTSAPHKLADGAVIQDVVAMHVALSMSAEESVSTQIAALRTLLLRGGSGDLGARFAEVSQGKLPLVVTVSSADIMASLIALKTAVEARNGGTMHMVFVGAQEAHLLAPEIAAAGVGVILVPARVTPLRWESRRIHSGPPLTPSNAAGVLRAHNVTIALGVEEGWQAQHTRLEAAWAAQGFGEGEISQEEMWKLVSTNLERLLGIEHPSGDLVATRGGSPFEMEARAVAVISSLQGEVDLLI</sequence>
<dbReference type="OrthoDB" id="10258955at2759"/>
<evidence type="ECO:0000313" key="4">
    <source>
        <dbReference type="Proteomes" id="UP000054144"/>
    </source>
</evidence>
<dbReference type="GO" id="GO:0004038">
    <property type="term" value="F:allantoinase activity"/>
    <property type="evidence" value="ECO:0007669"/>
    <property type="project" value="TreeGrafter"/>
</dbReference>
<evidence type="ECO:0000256" key="1">
    <source>
        <dbReference type="SAM" id="SignalP"/>
    </source>
</evidence>
<keyword evidence="4" id="KW-1185">Reference proteome</keyword>
<dbReference type="PANTHER" id="PTHR43668">
    <property type="entry name" value="ALLANTOINASE"/>
    <property type="match status" value="1"/>
</dbReference>
<name>A0A0D7ANU2_9AGAR</name>
<dbReference type="Gene3D" id="3.20.20.140">
    <property type="entry name" value="Metal-dependent hydrolases"/>
    <property type="match status" value="2"/>
</dbReference>
<keyword evidence="1" id="KW-0732">Signal</keyword>
<dbReference type="GO" id="GO:0006145">
    <property type="term" value="P:purine nucleobase catabolic process"/>
    <property type="evidence" value="ECO:0007669"/>
    <property type="project" value="TreeGrafter"/>
</dbReference>
<feature type="domain" description="Amidohydrolase-related" evidence="2">
    <location>
        <begin position="391"/>
        <end position="484"/>
    </location>
</feature>
<feature type="signal peptide" evidence="1">
    <location>
        <begin position="1"/>
        <end position="21"/>
    </location>
</feature>
<dbReference type="Proteomes" id="UP000054144">
    <property type="component" value="Unassembled WGS sequence"/>
</dbReference>
<dbReference type="InterPro" id="IPR006680">
    <property type="entry name" value="Amidohydro-rel"/>
</dbReference>
<evidence type="ECO:0000259" key="2">
    <source>
        <dbReference type="Pfam" id="PF01979"/>
    </source>
</evidence>
<dbReference type="InterPro" id="IPR032466">
    <property type="entry name" value="Metal_Hydrolase"/>
</dbReference>
<reference evidence="3 4" key="1">
    <citation type="journal article" date="2015" name="Fungal Genet. Biol.">
        <title>Evolution of novel wood decay mechanisms in Agaricales revealed by the genome sequences of Fistulina hepatica and Cylindrobasidium torrendii.</title>
        <authorList>
            <person name="Floudas D."/>
            <person name="Held B.W."/>
            <person name="Riley R."/>
            <person name="Nagy L.G."/>
            <person name="Koehler G."/>
            <person name="Ransdell A.S."/>
            <person name="Younus H."/>
            <person name="Chow J."/>
            <person name="Chiniquy J."/>
            <person name="Lipzen A."/>
            <person name="Tritt A."/>
            <person name="Sun H."/>
            <person name="Haridas S."/>
            <person name="LaButti K."/>
            <person name="Ohm R.A."/>
            <person name="Kues U."/>
            <person name="Blanchette R.A."/>
            <person name="Grigoriev I.V."/>
            <person name="Minto R.E."/>
            <person name="Hibbett D.S."/>
        </authorList>
    </citation>
    <scope>NUCLEOTIDE SEQUENCE [LARGE SCALE GENOMIC DNA]</scope>
    <source>
        <strain evidence="3 4">ATCC 64428</strain>
    </source>
</reference>
<protein>
    <recommendedName>
        <fullName evidence="2">Amidohydrolase-related domain-containing protein</fullName>
    </recommendedName>
</protein>
<feature type="chain" id="PRO_5002316335" description="Amidohydrolase-related domain-containing protein" evidence="1">
    <location>
        <begin position="22"/>
        <end position="922"/>
    </location>
</feature>
<dbReference type="InterPro" id="IPR011059">
    <property type="entry name" value="Metal-dep_hydrolase_composite"/>
</dbReference>
<dbReference type="GO" id="GO:0005737">
    <property type="term" value="C:cytoplasm"/>
    <property type="evidence" value="ECO:0007669"/>
    <property type="project" value="TreeGrafter"/>
</dbReference>
<dbReference type="SUPFAM" id="SSF51556">
    <property type="entry name" value="Metallo-dependent hydrolases"/>
    <property type="match status" value="1"/>
</dbReference>
<gene>
    <name evidence="3" type="ORF">FISHEDRAFT_33245</name>
</gene>
<dbReference type="EMBL" id="KN881617">
    <property type="protein sequence ID" value="KIY53424.1"/>
    <property type="molecule type" value="Genomic_DNA"/>
</dbReference>
<evidence type="ECO:0000313" key="3">
    <source>
        <dbReference type="EMBL" id="KIY53424.1"/>
    </source>
</evidence>
<dbReference type="AlphaFoldDB" id="A0A0D7ANU2"/>
<organism evidence="3 4">
    <name type="scientific">Fistulina hepatica ATCC 64428</name>
    <dbReference type="NCBI Taxonomy" id="1128425"/>
    <lineage>
        <taxon>Eukaryota</taxon>
        <taxon>Fungi</taxon>
        <taxon>Dikarya</taxon>
        <taxon>Basidiomycota</taxon>
        <taxon>Agaricomycotina</taxon>
        <taxon>Agaricomycetes</taxon>
        <taxon>Agaricomycetidae</taxon>
        <taxon>Agaricales</taxon>
        <taxon>Fistulinaceae</taxon>
        <taxon>Fistulina</taxon>
    </lineage>
</organism>